<organism evidence="7 8">
    <name type="scientific">Jaminaea rosea</name>
    <dbReference type="NCBI Taxonomy" id="1569628"/>
    <lineage>
        <taxon>Eukaryota</taxon>
        <taxon>Fungi</taxon>
        <taxon>Dikarya</taxon>
        <taxon>Basidiomycota</taxon>
        <taxon>Ustilaginomycotina</taxon>
        <taxon>Exobasidiomycetes</taxon>
        <taxon>Microstromatales</taxon>
        <taxon>Microstromatales incertae sedis</taxon>
        <taxon>Jaminaea</taxon>
    </lineage>
</organism>
<keyword evidence="3" id="KW-0862">Zinc</keyword>
<feature type="compositionally biased region" description="Low complexity" evidence="5">
    <location>
        <begin position="404"/>
        <end position="417"/>
    </location>
</feature>
<dbReference type="PANTHER" id="PTHR47094">
    <property type="entry name" value="ELFLESS, ISOFORM B"/>
    <property type="match status" value="1"/>
</dbReference>
<dbReference type="CDD" id="cd16449">
    <property type="entry name" value="RING-HC"/>
    <property type="match status" value="1"/>
</dbReference>
<reference evidence="7 8" key="1">
    <citation type="journal article" date="2018" name="Mol. Biol. Evol.">
        <title>Broad Genomic Sampling Reveals a Smut Pathogenic Ancestry of the Fungal Clade Ustilaginomycotina.</title>
        <authorList>
            <person name="Kijpornyongpan T."/>
            <person name="Mondo S.J."/>
            <person name="Barry K."/>
            <person name="Sandor L."/>
            <person name="Lee J."/>
            <person name="Lipzen A."/>
            <person name="Pangilinan J."/>
            <person name="LaButti K."/>
            <person name="Hainaut M."/>
            <person name="Henrissat B."/>
            <person name="Grigoriev I.V."/>
            <person name="Spatafora J.W."/>
            <person name="Aime M.C."/>
        </authorList>
    </citation>
    <scope>NUCLEOTIDE SEQUENCE [LARGE SCALE GENOMIC DNA]</scope>
    <source>
        <strain evidence="7 8">MCA 5214</strain>
    </source>
</reference>
<protein>
    <recommendedName>
        <fullName evidence="6">RING-type domain-containing protein</fullName>
    </recommendedName>
</protein>
<evidence type="ECO:0000256" key="1">
    <source>
        <dbReference type="ARBA" id="ARBA00022723"/>
    </source>
</evidence>
<dbReference type="GO" id="GO:0032183">
    <property type="term" value="F:SUMO binding"/>
    <property type="evidence" value="ECO:0007669"/>
    <property type="project" value="TreeGrafter"/>
</dbReference>
<proteinExistence type="predicted"/>
<keyword evidence="2 4" id="KW-0863">Zinc-finger</keyword>
<dbReference type="PROSITE" id="PS00518">
    <property type="entry name" value="ZF_RING_1"/>
    <property type="match status" value="1"/>
</dbReference>
<dbReference type="GO" id="GO:0016567">
    <property type="term" value="P:protein ubiquitination"/>
    <property type="evidence" value="ECO:0007669"/>
    <property type="project" value="UniProtKB-UniPathway"/>
</dbReference>
<dbReference type="Pfam" id="PF13445">
    <property type="entry name" value="zf-RING_UBOX"/>
    <property type="match status" value="1"/>
</dbReference>
<feature type="region of interest" description="Disordered" evidence="5">
    <location>
        <begin position="404"/>
        <end position="440"/>
    </location>
</feature>
<feature type="compositionally biased region" description="Acidic residues" evidence="5">
    <location>
        <begin position="40"/>
        <end position="50"/>
    </location>
</feature>
<dbReference type="GO" id="GO:0061630">
    <property type="term" value="F:ubiquitin protein ligase activity"/>
    <property type="evidence" value="ECO:0007669"/>
    <property type="project" value="InterPro"/>
</dbReference>
<dbReference type="OrthoDB" id="6270329at2759"/>
<dbReference type="Proteomes" id="UP000245884">
    <property type="component" value="Unassembled WGS sequence"/>
</dbReference>
<feature type="compositionally biased region" description="Low complexity" evidence="5">
    <location>
        <begin position="364"/>
        <end position="381"/>
    </location>
</feature>
<keyword evidence="1" id="KW-0479">Metal-binding</keyword>
<dbReference type="GO" id="GO:0033768">
    <property type="term" value="C:SUMO-targeted ubiquitin ligase complex"/>
    <property type="evidence" value="ECO:0007669"/>
    <property type="project" value="TreeGrafter"/>
</dbReference>
<feature type="domain" description="RING-type" evidence="6">
    <location>
        <begin position="254"/>
        <end position="289"/>
    </location>
</feature>
<evidence type="ECO:0000256" key="3">
    <source>
        <dbReference type="ARBA" id="ARBA00022833"/>
    </source>
</evidence>
<accession>A0A316UZQ9</accession>
<dbReference type="UniPathway" id="UPA00143"/>
<evidence type="ECO:0000313" key="7">
    <source>
        <dbReference type="EMBL" id="PWN30790.1"/>
    </source>
</evidence>
<dbReference type="PROSITE" id="PS50089">
    <property type="entry name" value="ZF_RING_2"/>
    <property type="match status" value="1"/>
</dbReference>
<feature type="compositionally biased region" description="Low complexity" evidence="5">
    <location>
        <begin position="71"/>
        <end position="89"/>
    </location>
</feature>
<evidence type="ECO:0000256" key="4">
    <source>
        <dbReference type="PROSITE-ProRule" id="PRU00175"/>
    </source>
</evidence>
<feature type="compositionally biased region" description="Basic and acidic residues" evidence="5">
    <location>
        <begin position="430"/>
        <end position="440"/>
    </location>
</feature>
<gene>
    <name evidence="7" type="ORF">BDZ90DRAFT_229786</name>
</gene>
<evidence type="ECO:0000259" key="6">
    <source>
        <dbReference type="PROSITE" id="PS50089"/>
    </source>
</evidence>
<feature type="region of interest" description="Disordered" evidence="5">
    <location>
        <begin position="1"/>
        <end position="160"/>
    </location>
</feature>
<feature type="compositionally biased region" description="Low complexity" evidence="5">
    <location>
        <begin position="107"/>
        <end position="134"/>
    </location>
</feature>
<dbReference type="GO" id="GO:0140082">
    <property type="term" value="F:SUMO-ubiquitin ligase activity"/>
    <property type="evidence" value="ECO:0007669"/>
    <property type="project" value="TreeGrafter"/>
</dbReference>
<evidence type="ECO:0000313" key="8">
    <source>
        <dbReference type="Proteomes" id="UP000245884"/>
    </source>
</evidence>
<dbReference type="EMBL" id="KZ819662">
    <property type="protein sequence ID" value="PWN30790.1"/>
    <property type="molecule type" value="Genomic_DNA"/>
</dbReference>
<evidence type="ECO:0000256" key="2">
    <source>
        <dbReference type="ARBA" id="ARBA00022771"/>
    </source>
</evidence>
<dbReference type="InterPro" id="IPR017907">
    <property type="entry name" value="Znf_RING_CS"/>
</dbReference>
<feature type="region of interest" description="Disordered" evidence="5">
    <location>
        <begin position="204"/>
        <end position="240"/>
    </location>
</feature>
<dbReference type="SUPFAM" id="SSF57850">
    <property type="entry name" value="RING/U-box"/>
    <property type="match status" value="1"/>
</dbReference>
<dbReference type="GO" id="GO:0008270">
    <property type="term" value="F:zinc ion binding"/>
    <property type="evidence" value="ECO:0007669"/>
    <property type="project" value="UniProtKB-KW"/>
</dbReference>
<dbReference type="GeneID" id="37027033"/>
<dbReference type="GO" id="GO:0006511">
    <property type="term" value="P:ubiquitin-dependent protein catabolic process"/>
    <property type="evidence" value="ECO:0007669"/>
    <property type="project" value="TreeGrafter"/>
</dbReference>
<dbReference type="InterPro" id="IPR027370">
    <property type="entry name" value="Znf-RING_euk"/>
</dbReference>
<dbReference type="InterPro" id="IPR049627">
    <property type="entry name" value="SLX8"/>
</dbReference>
<dbReference type="InterPro" id="IPR013083">
    <property type="entry name" value="Znf_RING/FYVE/PHD"/>
</dbReference>
<dbReference type="AlphaFoldDB" id="A0A316UZQ9"/>
<dbReference type="InterPro" id="IPR001841">
    <property type="entry name" value="Znf_RING"/>
</dbReference>
<feature type="region of interest" description="Disordered" evidence="5">
    <location>
        <begin position="356"/>
        <end position="382"/>
    </location>
</feature>
<dbReference type="RefSeq" id="XP_025365402.1">
    <property type="nucleotide sequence ID" value="XM_025505210.1"/>
</dbReference>
<sequence>MPRPTVIANAHASGSGSRSSQSQSSSAQQPLQESQGSVTNDDESQTDIEEDHLQMPRRPAASRPPHHPPTRRTIATTTTSSSSSSIRHSPYSRAPVVVLSSDEEDAPGPSRTSRPSRTTSRPTRTARVPTVAPAEAMDTDTQAPEARQRATSTANTSGGGFLVDRVVRSSRPQPIVVADDDILHGARASGNDPATTATNIAAASASHTNTSAPLPPSSSPPHKLGPNGLPLPRQSPTRGRPPIVAHPLLSKYTCPICLCAPHPHAVTTPCGHVFCSECLFEALQTPAKQKQDEIRQQAAAFAQFSSGAFGGYGWPSAFFGGMAGMGGGLGQVNGLPGSEGVEAAALAAALGGLEEEQGADGVEASSSSTTATTSGPSAGAARLDPLVGPCPVCRAPIPGGFIRSGAATTNSTTASGSKRPVFGLQFKLGKPIDDPRRSEA</sequence>
<keyword evidence="8" id="KW-1185">Reference proteome</keyword>
<feature type="compositionally biased region" description="Low complexity" evidence="5">
    <location>
        <begin position="13"/>
        <end position="35"/>
    </location>
</feature>
<dbReference type="Gene3D" id="3.30.40.10">
    <property type="entry name" value="Zinc/RING finger domain, C3HC4 (zinc finger)"/>
    <property type="match status" value="1"/>
</dbReference>
<name>A0A316UZQ9_9BASI</name>
<evidence type="ECO:0000256" key="5">
    <source>
        <dbReference type="SAM" id="MobiDB-lite"/>
    </source>
</evidence>
<dbReference type="PANTHER" id="PTHR47094:SF1">
    <property type="entry name" value="RING-TYPE E3 UBIQUITIN TRANSFERASE"/>
    <property type="match status" value="1"/>
</dbReference>
<dbReference type="STRING" id="1569628.A0A316UZQ9"/>
<dbReference type="SMART" id="SM00184">
    <property type="entry name" value="RING"/>
    <property type="match status" value="1"/>
</dbReference>